<dbReference type="PANTHER" id="PTHR10192">
    <property type="entry name" value="MOLYBDOPTERIN BIOSYNTHESIS PROTEIN"/>
    <property type="match status" value="1"/>
</dbReference>
<dbReference type="SUPFAM" id="SSF53218">
    <property type="entry name" value="Molybdenum cofactor biosynthesis proteins"/>
    <property type="match status" value="1"/>
</dbReference>
<dbReference type="InterPro" id="IPR005111">
    <property type="entry name" value="MoeA_C_domain_IV"/>
</dbReference>
<dbReference type="InterPro" id="IPR036425">
    <property type="entry name" value="MoaB/Mog-like_dom_sf"/>
</dbReference>
<dbReference type="InterPro" id="IPR001453">
    <property type="entry name" value="MoaB/Mog_dom"/>
</dbReference>
<feature type="domain" description="MoaB/Mog" evidence="3">
    <location>
        <begin position="186"/>
        <end position="325"/>
    </location>
</feature>
<evidence type="ECO:0000313" key="4">
    <source>
        <dbReference type="EMBL" id="SUZ52219.1"/>
    </source>
</evidence>
<proteinExistence type="predicted"/>
<dbReference type="GO" id="GO:0061599">
    <property type="term" value="F:molybdopterin molybdotransferase activity"/>
    <property type="evidence" value="ECO:0007669"/>
    <property type="project" value="TreeGrafter"/>
</dbReference>
<dbReference type="Pfam" id="PF00994">
    <property type="entry name" value="MoCF_biosynth"/>
    <property type="match status" value="1"/>
</dbReference>
<dbReference type="SUPFAM" id="SSF63882">
    <property type="entry name" value="MoeA N-terminal region -like"/>
    <property type="match status" value="1"/>
</dbReference>
<evidence type="ECO:0000259" key="3">
    <source>
        <dbReference type="SMART" id="SM00852"/>
    </source>
</evidence>
<sequence length="409" mass="43064">MTEFFNLTGPSQAIDLISDQVATVSTERVETFQSRGRIMAETVKSNGPIPQFVRSSMDGYSVRASDTFGATETLPAYLEVIGEIAMGVSSDISIKHGEAAIAYTGGMLAQAADAVVMIEQTEVTAGQLLQVFRPVAIGENTIPAGDDFAEGSTIVENGSIINEKLIGSLLANGITSSTVFRKPTVAVLSAGDELVHPSCDPSPGKVRDINLYTIASSVRAMGANVKLYPRQSDQFEEQLTVARNALSECDVLVFTSGSSISVRDLTSQVVNSLGEPGVLIHGLTVKPGKPTVLGLCGTKPIIGLPGNPVSAMTIFAIIARPIIRRVAGLKNNRHTVSRSATLTADVSSLTGRTDFVRVKIRESSEGVTATPVFGTSNSISILSHSDGYVEIPSEVSGVYAGAQVEIFID</sequence>
<dbReference type="UniPathway" id="UPA00344"/>
<dbReference type="AlphaFoldDB" id="A0A381NCP8"/>
<dbReference type="Pfam" id="PF03453">
    <property type="entry name" value="MoeA_N"/>
    <property type="match status" value="1"/>
</dbReference>
<dbReference type="InterPro" id="IPR008284">
    <property type="entry name" value="MoCF_biosynth_CS"/>
</dbReference>
<dbReference type="InterPro" id="IPR005110">
    <property type="entry name" value="MoeA_linker/N"/>
</dbReference>
<name>A0A381NCP8_9ZZZZ</name>
<dbReference type="InterPro" id="IPR036688">
    <property type="entry name" value="MoeA_C_domain_IV_sf"/>
</dbReference>
<dbReference type="Pfam" id="PF03454">
    <property type="entry name" value="MoeA_C"/>
    <property type="match status" value="1"/>
</dbReference>
<accession>A0A381NCP8</accession>
<dbReference type="Gene3D" id="3.90.105.10">
    <property type="entry name" value="Molybdopterin biosynthesis moea protein, domain 2"/>
    <property type="match status" value="1"/>
</dbReference>
<dbReference type="InterPro" id="IPR036135">
    <property type="entry name" value="MoeA_linker/N_sf"/>
</dbReference>
<dbReference type="PANTHER" id="PTHR10192:SF5">
    <property type="entry name" value="GEPHYRIN"/>
    <property type="match status" value="1"/>
</dbReference>
<organism evidence="4">
    <name type="scientific">marine metagenome</name>
    <dbReference type="NCBI Taxonomy" id="408172"/>
    <lineage>
        <taxon>unclassified sequences</taxon>
        <taxon>metagenomes</taxon>
        <taxon>ecological metagenomes</taxon>
    </lineage>
</organism>
<protein>
    <recommendedName>
        <fullName evidence="3">MoaB/Mog domain-containing protein</fullName>
    </recommendedName>
</protein>
<keyword evidence="2" id="KW-0501">Molybdenum cofactor biosynthesis</keyword>
<dbReference type="PROSITE" id="PS01079">
    <property type="entry name" value="MOCF_BIOSYNTHESIS_2"/>
    <property type="match status" value="1"/>
</dbReference>
<reference evidence="4" key="1">
    <citation type="submission" date="2018-05" db="EMBL/GenBank/DDBJ databases">
        <authorList>
            <person name="Lanie J.A."/>
            <person name="Ng W.-L."/>
            <person name="Kazmierczak K.M."/>
            <person name="Andrzejewski T.M."/>
            <person name="Davidsen T.M."/>
            <person name="Wayne K.J."/>
            <person name="Tettelin H."/>
            <person name="Glass J.I."/>
            <person name="Rusch D."/>
            <person name="Podicherti R."/>
            <person name="Tsui H.-C.T."/>
            <person name="Winkler M.E."/>
        </authorList>
    </citation>
    <scope>NUCLEOTIDE SEQUENCE</scope>
</reference>
<dbReference type="GO" id="GO:0005737">
    <property type="term" value="C:cytoplasm"/>
    <property type="evidence" value="ECO:0007669"/>
    <property type="project" value="TreeGrafter"/>
</dbReference>
<dbReference type="Gene3D" id="2.40.340.10">
    <property type="entry name" value="MoeA, C-terminal, domain IV"/>
    <property type="match status" value="1"/>
</dbReference>
<dbReference type="SMART" id="SM00852">
    <property type="entry name" value="MoCF_biosynth"/>
    <property type="match status" value="1"/>
</dbReference>
<dbReference type="GO" id="GO:0006777">
    <property type="term" value="P:Mo-molybdopterin cofactor biosynthetic process"/>
    <property type="evidence" value="ECO:0007669"/>
    <property type="project" value="UniProtKB-KW"/>
</dbReference>
<comment type="pathway">
    <text evidence="1">Cofactor biosynthesis; molybdopterin biosynthesis.</text>
</comment>
<gene>
    <name evidence="4" type="ORF">METZ01_LOCUS5073</name>
</gene>
<dbReference type="Gene3D" id="3.40.980.10">
    <property type="entry name" value="MoaB/Mog-like domain"/>
    <property type="match status" value="1"/>
</dbReference>
<dbReference type="NCBIfam" id="NF045515">
    <property type="entry name" value="Glp_gephyrin"/>
    <property type="match status" value="1"/>
</dbReference>
<evidence type="ECO:0000256" key="2">
    <source>
        <dbReference type="ARBA" id="ARBA00023150"/>
    </source>
</evidence>
<dbReference type="InterPro" id="IPR038987">
    <property type="entry name" value="MoeA-like"/>
</dbReference>
<dbReference type="EMBL" id="UINC01000262">
    <property type="protein sequence ID" value="SUZ52219.1"/>
    <property type="molecule type" value="Genomic_DNA"/>
</dbReference>
<dbReference type="SUPFAM" id="SSF63867">
    <property type="entry name" value="MoeA C-terminal domain-like"/>
    <property type="match status" value="1"/>
</dbReference>
<dbReference type="Gene3D" id="2.170.190.11">
    <property type="entry name" value="Molybdopterin biosynthesis moea protein, domain 3"/>
    <property type="match status" value="1"/>
</dbReference>
<dbReference type="CDD" id="cd00887">
    <property type="entry name" value="MoeA"/>
    <property type="match status" value="1"/>
</dbReference>
<evidence type="ECO:0000256" key="1">
    <source>
        <dbReference type="ARBA" id="ARBA00005046"/>
    </source>
</evidence>